<evidence type="ECO:0000313" key="2">
    <source>
        <dbReference type="Proteomes" id="UP000274315"/>
    </source>
</evidence>
<accession>A0A3M5WND4</accession>
<name>A0A3M5WND4_PSEAP</name>
<reference evidence="1 2" key="1">
    <citation type="submission" date="2018-08" db="EMBL/GenBank/DDBJ databases">
        <title>Recombination of ecologically and evolutionarily significant loci maintains genetic cohesion in the Pseudomonas syringae species complex.</title>
        <authorList>
            <person name="Dillon M."/>
            <person name="Thakur S."/>
            <person name="Almeida R.N.D."/>
            <person name="Weir B.S."/>
            <person name="Guttman D.S."/>
        </authorList>
    </citation>
    <scope>NUCLEOTIDE SEQUENCE [LARGE SCALE GENOMIC DNA]</scope>
    <source>
        <strain evidence="1 2">ICMP 11935</strain>
    </source>
</reference>
<protein>
    <submittedName>
        <fullName evidence="1">Uncharacterized protein</fullName>
    </submittedName>
</protein>
<dbReference type="Proteomes" id="UP000274315">
    <property type="component" value="Unassembled WGS sequence"/>
</dbReference>
<dbReference type="AlphaFoldDB" id="A0A3M5WND4"/>
<dbReference type="EMBL" id="RBUF01000510">
    <property type="protein sequence ID" value="RMU71185.1"/>
    <property type="molecule type" value="Genomic_DNA"/>
</dbReference>
<organism evidence="1 2">
    <name type="scientific">Pseudomonas syringae pv. aptata</name>
    <dbReference type="NCBI Taxonomy" id="83167"/>
    <lineage>
        <taxon>Bacteria</taxon>
        <taxon>Pseudomonadati</taxon>
        <taxon>Pseudomonadota</taxon>
        <taxon>Gammaproteobacteria</taxon>
        <taxon>Pseudomonadales</taxon>
        <taxon>Pseudomonadaceae</taxon>
        <taxon>Pseudomonas</taxon>
        <taxon>Pseudomonas syringae</taxon>
    </lineage>
</organism>
<proteinExistence type="predicted"/>
<gene>
    <name evidence="1" type="ORF">ALP24_200121</name>
</gene>
<evidence type="ECO:0000313" key="1">
    <source>
        <dbReference type="EMBL" id="RMU71185.1"/>
    </source>
</evidence>
<comment type="caution">
    <text evidence="1">The sequence shown here is derived from an EMBL/GenBank/DDBJ whole genome shotgun (WGS) entry which is preliminary data.</text>
</comment>
<sequence length="186" mass="20282">MSLATGPRCVVASRSRPCALRLRESIRASEPAFSRARLAIRSHNWRMATTSSAAEPRPMLRRLVSESSMVDFSPITSRPAASRLTCRVVVITCAWWLRLSPSRSGKWMAKSTATPYRVASSMPNAEASSWRAPSSSSAGSAMIHSRPVRPSLRFSADSAAFHKALRSALVPSGNMISVETTPPRRV</sequence>